<proteinExistence type="predicted"/>
<evidence type="ECO:0000313" key="3">
    <source>
        <dbReference type="Proteomes" id="UP001530315"/>
    </source>
</evidence>
<evidence type="ECO:0000256" key="1">
    <source>
        <dbReference type="SAM" id="MobiDB-lite"/>
    </source>
</evidence>
<dbReference type="AlphaFoldDB" id="A0ABD3MNL9"/>
<dbReference type="EMBL" id="JALLAZ020001792">
    <property type="protein sequence ID" value="KAL3763807.1"/>
    <property type="molecule type" value="Genomic_DNA"/>
</dbReference>
<feature type="compositionally biased region" description="Basic and acidic residues" evidence="1">
    <location>
        <begin position="102"/>
        <end position="117"/>
    </location>
</feature>
<keyword evidence="3" id="KW-1185">Reference proteome</keyword>
<comment type="caution">
    <text evidence="2">The sequence shown here is derived from an EMBL/GenBank/DDBJ whole genome shotgun (WGS) entry which is preliminary data.</text>
</comment>
<reference evidence="2 3" key="1">
    <citation type="submission" date="2024-10" db="EMBL/GenBank/DDBJ databases">
        <title>Updated reference genomes for cyclostephanoid diatoms.</title>
        <authorList>
            <person name="Roberts W.R."/>
            <person name="Alverson A.J."/>
        </authorList>
    </citation>
    <scope>NUCLEOTIDE SEQUENCE [LARGE SCALE GENOMIC DNA]</scope>
    <source>
        <strain evidence="2 3">AJA276-08</strain>
    </source>
</reference>
<feature type="region of interest" description="Disordered" evidence="1">
    <location>
        <begin position="100"/>
        <end position="121"/>
    </location>
</feature>
<sequence length="234" mass="25401">MTTSNINGKQKDRLAYYGEVMLNGVSGGGPSILANQKKKSYRARGCRGGARRGRRNHTVNHENEENDPRRLNEILEEKPFNIHVRDGGLQNLKVYDASNNRYTDEHTSGDGSDESKSNSHVHCQKKMRTLPILPNSIGLSIRQGGANGYTSKTYSEAELLGQSHNRTNTGRDPTTNLPGITCSISPCGMKKSGISAISRPASAPSDGNDGKTAVGFSFFCISPSSFLSGRRKAK</sequence>
<protein>
    <submittedName>
        <fullName evidence="2">Uncharacterized protein</fullName>
    </submittedName>
</protein>
<accession>A0ABD3MNL9</accession>
<feature type="region of interest" description="Disordered" evidence="1">
    <location>
        <begin position="44"/>
        <end position="67"/>
    </location>
</feature>
<evidence type="ECO:0000313" key="2">
    <source>
        <dbReference type="EMBL" id="KAL3763807.1"/>
    </source>
</evidence>
<dbReference type="Proteomes" id="UP001530315">
    <property type="component" value="Unassembled WGS sequence"/>
</dbReference>
<feature type="compositionally biased region" description="Basic residues" evidence="1">
    <location>
        <begin position="44"/>
        <end position="58"/>
    </location>
</feature>
<organism evidence="2 3">
    <name type="scientific">Stephanodiscus triporus</name>
    <dbReference type="NCBI Taxonomy" id="2934178"/>
    <lineage>
        <taxon>Eukaryota</taxon>
        <taxon>Sar</taxon>
        <taxon>Stramenopiles</taxon>
        <taxon>Ochrophyta</taxon>
        <taxon>Bacillariophyta</taxon>
        <taxon>Coscinodiscophyceae</taxon>
        <taxon>Thalassiosirophycidae</taxon>
        <taxon>Stephanodiscales</taxon>
        <taxon>Stephanodiscaceae</taxon>
        <taxon>Stephanodiscus</taxon>
    </lineage>
</organism>
<name>A0ABD3MNL9_9STRA</name>
<gene>
    <name evidence="2" type="ORF">ACHAW5_002311</name>
</gene>